<keyword evidence="1" id="KW-1133">Transmembrane helix</keyword>
<evidence type="ECO:0000256" key="1">
    <source>
        <dbReference type="SAM" id="Phobius"/>
    </source>
</evidence>
<dbReference type="EMBL" id="JASVDS010000003">
    <property type="protein sequence ID" value="MDL5032515.1"/>
    <property type="molecule type" value="Genomic_DNA"/>
</dbReference>
<proteinExistence type="predicted"/>
<reference evidence="2 3" key="1">
    <citation type="submission" date="2023-06" db="EMBL/GenBank/DDBJ databases">
        <title>Pelomonas sp. APW6 16S ribosomal RNA gene genome sequencing and assembly.</title>
        <authorList>
            <person name="Woo H."/>
        </authorList>
    </citation>
    <scope>NUCLEOTIDE SEQUENCE [LARGE SCALE GENOMIC DNA]</scope>
    <source>
        <strain evidence="2 3">APW6</strain>
    </source>
</reference>
<evidence type="ECO:0000313" key="2">
    <source>
        <dbReference type="EMBL" id="MDL5032515.1"/>
    </source>
</evidence>
<comment type="caution">
    <text evidence="2">The sequence shown here is derived from an EMBL/GenBank/DDBJ whole genome shotgun (WGS) entry which is preliminary data.</text>
</comment>
<sequence>MTAPISNHEPAAPATVDLKDYRQPMVTAIGIILGFLIGFLGNWVTEGSFKLTSADDRLTFWGCLAGSACLYVALIRMLRIAPATDTQRYYERTLLIFSAGVALAFLSILMSGFI</sequence>
<protein>
    <submittedName>
        <fullName evidence="2">Uncharacterized protein</fullName>
    </submittedName>
</protein>
<keyword evidence="1" id="KW-0472">Membrane</keyword>
<dbReference type="Proteomes" id="UP001238603">
    <property type="component" value="Unassembled WGS sequence"/>
</dbReference>
<evidence type="ECO:0000313" key="3">
    <source>
        <dbReference type="Proteomes" id="UP001238603"/>
    </source>
</evidence>
<accession>A0ABT7LJZ6</accession>
<dbReference type="RefSeq" id="WP_285982614.1">
    <property type="nucleotide sequence ID" value="NZ_JASVDS010000003.1"/>
</dbReference>
<keyword evidence="1" id="KW-0812">Transmembrane</keyword>
<keyword evidence="3" id="KW-1185">Reference proteome</keyword>
<organism evidence="2 3">
    <name type="scientific">Roseateles subflavus</name>
    <dbReference type="NCBI Taxonomy" id="3053353"/>
    <lineage>
        <taxon>Bacteria</taxon>
        <taxon>Pseudomonadati</taxon>
        <taxon>Pseudomonadota</taxon>
        <taxon>Betaproteobacteria</taxon>
        <taxon>Burkholderiales</taxon>
        <taxon>Sphaerotilaceae</taxon>
        <taxon>Roseateles</taxon>
    </lineage>
</organism>
<feature type="transmembrane region" description="Helical" evidence="1">
    <location>
        <begin position="94"/>
        <end position="113"/>
    </location>
</feature>
<feature type="transmembrane region" description="Helical" evidence="1">
    <location>
        <begin position="57"/>
        <end position="74"/>
    </location>
</feature>
<name>A0ABT7LJZ6_9BURK</name>
<feature type="transmembrane region" description="Helical" evidence="1">
    <location>
        <begin position="25"/>
        <end position="45"/>
    </location>
</feature>
<gene>
    <name evidence="2" type="ORF">QRD43_11435</name>
</gene>